<dbReference type="Proteomes" id="UP000186309">
    <property type="component" value="Chromosome"/>
</dbReference>
<gene>
    <name evidence="2" type="ORF">BSF38_03546</name>
</gene>
<dbReference type="AlphaFoldDB" id="A0A1U7CSU3"/>
<name>A0A1U7CSU3_9BACT</name>
<dbReference type="KEGG" id="pbor:BSF38_03546"/>
<dbReference type="InterPro" id="IPR012296">
    <property type="entry name" value="Nuclease_put_TT1808"/>
</dbReference>
<dbReference type="STRING" id="1387353.BSF38_03546"/>
<reference evidence="3" key="1">
    <citation type="submission" date="2016-12" db="EMBL/GenBank/DDBJ databases">
        <title>Comparative genomics of four Isosphaeraceae planctomycetes: a common pool of plasmids and glycoside hydrolase genes.</title>
        <authorList>
            <person name="Ivanova A."/>
        </authorList>
    </citation>
    <scope>NUCLEOTIDE SEQUENCE [LARGE SCALE GENOMIC DNA]</scope>
    <source>
        <strain evidence="3">PX4</strain>
    </source>
</reference>
<dbReference type="PANTHER" id="PTHR35400">
    <property type="entry name" value="SLR1083 PROTEIN"/>
    <property type="match status" value="1"/>
</dbReference>
<proteinExistence type="predicted"/>
<feature type="domain" description="Putative restriction endonuclease" evidence="1">
    <location>
        <begin position="28"/>
        <end position="187"/>
    </location>
</feature>
<dbReference type="InterPro" id="IPR008538">
    <property type="entry name" value="Uma2"/>
</dbReference>
<organism evidence="2 3">
    <name type="scientific">Paludisphaera borealis</name>
    <dbReference type="NCBI Taxonomy" id="1387353"/>
    <lineage>
        <taxon>Bacteria</taxon>
        <taxon>Pseudomonadati</taxon>
        <taxon>Planctomycetota</taxon>
        <taxon>Planctomycetia</taxon>
        <taxon>Isosphaerales</taxon>
        <taxon>Isosphaeraceae</taxon>
        <taxon>Paludisphaera</taxon>
    </lineage>
</organism>
<evidence type="ECO:0000259" key="1">
    <source>
        <dbReference type="Pfam" id="PF05685"/>
    </source>
</evidence>
<dbReference type="CDD" id="cd06260">
    <property type="entry name" value="DUF820-like"/>
    <property type="match status" value="1"/>
</dbReference>
<keyword evidence="3" id="KW-1185">Reference proteome</keyword>
<dbReference type="Pfam" id="PF05685">
    <property type="entry name" value="Uma2"/>
    <property type="match status" value="1"/>
</dbReference>
<accession>A0A1U7CSU3</accession>
<evidence type="ECO:0000313" key="2">
    <source>
        <dbReference type="EMBL" id="APW62014.1"/>
    </source>
</evidence>
<dbReference type="EMBL" id="CP019082">
    <property type="protein sequence ID" value="APW62014.1"/>
    <property type="molecule type" value="Genomic_DNA"/>
</dbReference>
<protein>
    <recommendedName>
        <fullName evidence="1">Putative restriction endonuclease domain-containing protein</fullName>
    </recommendedName>
</protein>
<evidence type="ECO:0000313" key="3">
    <source>
        <dbReference type="Proteomes" id="UP000186309"/>
    </source>
</evidence>
<sequence>MSTTTPATPLPVAISPLLTSRLSRLTVSQYDRMIENGTISQSEDLELIDGLLVTKMSRNRPHVQAGKLGLAALMRIVPPGWHVAKEDPIVASDWSKPEPDLALVRGRVVDYATRDVTASDVGLVIEIAASSLAVDRDVMGRLYASGGIPVYWIVNLIDGLVEVYSDPDPAHGYRSRLDFRRGDSIPVAVDGRDLGRVTVDDLLPAAE</sequence>
<dbReference type="PANTHER" id="PTHR35400:SF3">
    <property type="entry name" value="SLL1072 PROTEIN"/>
    <property type="match status" value="1"/>
</dbReference>
<dbReference type="RefSeq" id="WP_076347789.1">
    <property type="nucleotide sequence ID" value="NZ_CP019082.1"/>
</dbReference>
<dbReference type="InterPro" id="IPR011335">
    <property type="entry name" value="Restrct_endonuc-II-like"/>
</dbReference>
<dbReference type="OrthoDB" id="9789502at2"/>
<dbReference type="SUPFAM" id="SSF52980">
    <property type="entry name" value="Restriction endonuclease-like"/>
    <property type="match status" value="1"/>
</dbReference>
<dbReference type="Gene3D" id="3.90.1570.10">
    <property type="entry name" value="tt1808, chain A"/>
    <property type="match status" value="1"/>
</dbReference>